<evidence type="ECO:0000313" key="2">
    <source>
        <dbReference type="EMBL" id="MBV7378839.1"/>
    </source>
</evidence>
<keyword evidence="1" id="KW-0812">Transmembrane</keyword>
<proteinExistence type="predicted"/>
<evidence type="ECO:0000256" key="1">
    <source>
        <dbReference type="SAM" id="Phobius"/>
    </source>
</evidence>
<dbReference type="PANTHER" id="PTHR41795">
    <property type="entry name" value="EXOPOLYSACCHARIDE SYNTHESIS PROTEIN"/>
    <property type="match status" value="1"/>
</dbReference>
<evidence type="ECO:0000313" key="3">
    <source>
        <dbReference type="Proteomes" id="UP000756530"/>
    </source>
</evidence>
<feature type="transmembrane region" description="Helical" evidence="1">
    <location>
        <begin position="71"/>
        <end position="91"/>
    </location>
</feature>
<dbReference type="Proteomes" id="UP000756530">
    <property type="component" value="Unassembled WGS sequence"/>
</dbReference>
<dbReference type="Pfam" id="PF06055">
    <property type="entry name" value="ExoD"/>
    <property type="match status" value="1"/>
</dbReference>
<reference evidence="2 3" key="1">
    <citation type="submission" date="2021-05" db="EMBL/GenBank/DDBJ databases">
        <title>Culturable bacteria isolated from Daya Bay.</title>
        <authorList>
            <person name="Zheng W."/>
            <person name="Yu S."/>
            <person name="Huang Y."/>
        </authorList>
    </citation>
    <scope>NUCLEOTIDE SEQUENCE [LARGE SCALE GENOMIC DNA]</scope>
    <source>
        <strain evidence="2 3">DP4N28-5</strain>
    </source>
</reference>
<keyword evidence="1" id="KW-1133">Transmembrane helix</keyword>
<accession>A0ABS6T170</accession>
<name>A0ABS6T170_9RHOB</name>
<feature type="transmembrane region" description="Helical" evidence="1">
    <location>
        <begin position="186"/>
        <end position="203"/>
    </location>
</feature>
<protein>
    <submittedName>
        <fullName evidence="2">Exopolysaccharide biosynthesis protein</fullName>
    </submittedName>
</protein>
<keyword evidence="1" id="KW-0472">Membrane</keyword>
<organism evidence="2 3">
    <name type="scientific">Maritimibacter dapengensis</name>
    <dbReference type="NCBI Taxonomy" id="2836868"/>
    <lineage>
        <taxon>Bacteria</taxon>
        <taxon>Pseudomonadati</taxon>
        <taxon>Pseudomonadota</taxon>
        <taxon>Alphaproteobacteria</taxon>
        <taxon>Rhodobacterales</taxon>
        <taxon>Roseobacteraceae</taxon>
        <taxon>Maritimibacter</taxon>
    </lineage>
</organism>
<dbReference type="InterPro" id="IPR010331">
    <property type="entry name" value="ExoD"/>
</dbReference>
<dbReference type="RefSeq" id="WP_218392014.1">
    <property type="nucleotide sequence ID" value="NZ_JAHUZE010000002.1"/>
</dbReference>
<sequence length="241" mass="25343">MTDETAESAPRRRFGARANSVMDVIDRARGALRKGGDEVTVRDVVESLGKASFAPLLLVPALVVVTPASGIPLLSSICGISIALIAAQMVLGRDHVWLPKWIMRRGAPKARMETAFDWIAPIARFLDRITRQRLCALVEKPLLIVPQILAFLCGAVMPLLEVLPFTSSMLGATVSLLAVGMVTRDGLLVVLGVFVILATIYTGHSLLTSDAMAATAGALAETAGAMAKTAGEAAGGMAKPQ</sequence>
<dbReference type="EMBL" id="JAHUZE010000002">
    <property type="protein sequence ID" value="MBV7378839.1"/>
    <property type="molecule type" value="Genomic_DNA"/>
</dbReference>
<keyword evidence="3" id="KW-1185">Reference proteome</keyword>
<dbReference type="PANTHER" id="PTHR41795:SF1">
    <property type="entry name" value="EXOPOLYSACCHARIDE SYNTHESIS PROTEIN"/>
    <property type="match status" value="1"/>
</dbReference>
<gene>
    <name evidence="2" type="ORF">KJP28_07855</name>
</gene>
<comment type="caution">
    <text evidence="2">The sequence shown here is derived from an EMBL/GenBank/DDBJ whole genome shotgun (WGS) entry which is preliminary data.</text>
</comment>
<feature type="transmembrane region" description="Helical" evidence="1">
    <location>
        <begin position="141"/>
        <end position="160"/>
    </location>
</feature>